<feature type="compositionally biased region" description="Polar residues" evidence="1">
    <location>
        <begin position="948"/>
        <end position="968"/>
    </location>
</feature>
<feature type="region of interest" description="Disordered" evidence="1">
    <location>
        <begin position="1020"/>
        <end position="1106"/>
    </location>
</feature>
<organism evidence="3 4">
    <name type="scientific">Cyphellophora attinorum</name>
    <dbReference type="NCBI Taxonomy" id="1664694"/>
    <lineage>
        <taxon>Eukaryota</taxon>
        <taxon>Fungi</taxon>
        <taxon>Dikarya</taxon>
        <taxon>Ascomycota</taxon>
        <taxon>Pezizomycotina</taxon>
        <taxon>Eurotiomycetes</taxon>
        <taxon>Chaetothyriomycetidae</taxon>
        <taxon>Chaetothyriales</taxon>
        <taxon>Cyphellophoraceae</taxon>
        <taxon>Cyphellophora</taxon>
    </lineage>
</organism>
<evidence type="ECO:0000256" key="2">
    <source>
        <dbReference type="SAM" id="Phobius"/>
    </source>
</evidence>
<feature type="region of interest" description="Disordered" evidence="1">
    <location>
        <begin position="485"/>
        <end position="520"/>
    </location>
</feature>
<name>A0A0N0NJ96_9EURO</name>
<feature type="compositionally biased region" description="Basic and acidic residues" evidence="1">
    <location>
        <begin position="197"/>
        <end position="206"/>
    </location>
</feature>
<keyword evidence="2" id="KW-0812">Transmembrane</keyword>
<proteinExistence type="predicted"/>
<feature type="compositionally biased region" description="Polar residues" evidence="1">
    <location>
        <begin position="862"/>
        <end position="886"/>
    </location>
</feature>
<evidence type="ECO:0000313" key="3">
    <source>
        <dbReference type="EMBL" id="KPI36658.1"/>
    </source>
</evidence>
<feature type="compositionally biased region" description="Low complexity" evidence="1">
    <location>
        <begin position="403"/>
        <end position="417"/>
    </location>
</feature>
<feature type="region of interest" description="Disordered" evidence="1">
    <location>
        <begin position="178"/>
        <end position="219"/>
    </location>
</feature>
<keyword evidence="2" id="KW-0472">Membrane</keyword>
<sequence>MLETPVIIGIAVAAALVVLVAAGAAISIHVQRKKNQRYLTGLSQDLAAYQRTRLSAYDNNYAHERIDRQESPAQLPDDSPMPPKARRKRSLRDSLYGHSGITVPKTRRQKKIAKAIALKDMSRSPLSAITELTDSTEPPNAVELPAERTPKVSHDLVSPVQPTVTWSLRNTALSPVEIDTPVSLQEEPNISPIQEMPHSESKRSDLSEAPDGPLPELPVFDKHSHVAQNRRHSQVSTDTVGSSVLGAAMSSPAEGQGPFKVNSGLQDFDFGFSNRSTPRIGPSPGRTTGWHSGGPGVASVTPSFDFQGRKWSTLSINQPSTIREVPKEGSEGFVPDAEFFFGTPRQVSERHSMLDYSLSTRSQQAGERDREMVASASPTNLPPRPASVASSNPYKLDHKPSFGSSRLSTGSTGSGRRTPGHRRQNCIRISIPMPVKQRRPSPFSDILEDSDDDIEVSPNKVQIVGITKVSPADRKRTSYRRSVPVVDENGSPTISPMSNRPVLSPSKPKRTTSYASRISPVSRPESDVFFSAVDLNNMDSKPKTPDPFANPDRWALAPTPPSAATLKPPPALGKDSPTLPSPLAPLKITSNTASALTALPLVEPSPTRPSRLMGPRSPPSVMSTNVHLQTAHTVARAASPPKATAYSSPVTTPVEQPVQATAEARPDNDLRQSVSLLRSMDTVGRHLNDKSRLYPQTTSFMSSTSSRNNHDDWKELNAIWEVSRSNSIDSVSTRAITRDNSVVHGQHYAGRGHRYSLSQGNPVTSYTGSTGANVGISRNNSISAMGQSSGYGMRQGSVSAGGGYLPQESNGFSFAHSRQPSMFGSSKRKMSMASSHSPKPSQTSMSRDWNMATKQDNYEHISGNNVRSSGNLYQSSNWGHTGNMSRAGSPGRMSMASLGGMSIWEDESIRAESPEPLSRQHSVQTRLNRSASNGPGPALPAPDPPQRVNPTPQQQANQGLGITTSAPNSKPKPIVFDDTYSQAHLVSPLNDSDMENLTPTAHTFGNSRYVFNFPAVPTTKRVPSRGNAGPPAAQQGSVTSPAAKGSVSTGTAFSASTATTPSSSILASPSLQPQPLRSHIVTAVPDQQQQRSPQQATPRNQPQGLGLRVGDKLLGTPGSLRSLYDGDGFLKESPLRAKVHQGVVRDGSAFEREWEGADAQRRGDRLGEAERFRESFGMKLQSGDGMMAIGTTAPTRINV</sequence>
<dbReference type="VEuPathDB" id="FungiDB:AB675_10031"/>
<feature type="compositionally biased region" description="Polar residues" evidence="1">
    <location>
        <begin position="832"/>
        <end position="847"/>
    </location>
</feature>
<dbReference type="GeneID" id="28730651"/>
<keyword evidence="2" id="KW-1133">Transmembrane helix</keyword>
<evidence type="ECO:0000313" key="4">
    <source>
        <dbReference type="Proteomes" id="UP000038010"/>
    </source>
</evidence>
<feature type="region of interest" description="Disordered" evidence="1">
    <location>
        <begin position="633"/>
        <end position="666"/>
    </location>
</feature>
<feature type="region of interest" description="Disordered" evidence="1">
    <location>
        <begin position="816"/>
        <end position="847"/>
    </location>
</feature>
<dbReference type="OrthoDB" id="3546893at2759"/>
<feature type="region of interest" description="Disordered" evidence="1">
    <location>
        <begin position="350"/>
        <end position="427"/>
    </location>
</feature>
<feature type="compositionally biased region" description="Pro residues" evidence="1">
    <location>
        <begin position="937"/>
        <end position="947"/>
    </location>
</feature>
<feature type="transmembrane region" description="Helical" evidence="2">
    <location>
        <begin position="6"/>
        <end position="28"/>
    </location>
</feature>
<dbReference type="Proteomes" id="UP000038010">
    <property type="component" value="Unassembled WGS sequence"/>
</dbReference>
<protein>
    <submittedName>
        <fullName evidence="3">Uncharacterized protein</fullName>
    </submittedName>
</protein>
<gene>
    <name evidence="3" type="ORF">AB675_10031</name>
</gene>
<reference evidence="3 4" key="1">
    <citation type="submission" date="2015-06" db="EMBL/GenBank/DDBJ databases">
        <title>Draft genome of the ant-associated black yeast Phialophora attae CBS 131958.</title>
        <authorList>
            <person name="Moreno L.F."/>
            <person name="Stielow B.J."/>
            <person name="de Hoog S."/>
            <person name="Vicente V.A."/>
            <person name="Weiss V.A."/>
            <person name="de Vries M."/>
            <person name="Cruz L.M."/>
            <person name="Souza E.M."/>
        </authorList>
    </citation>
    <scope>NUCLEOTIDE SEQUENCE [LARGE SCALE GENOMIC DNA]</scope>
    <source>
        <strain evidence="3 4">CBS 131958</strain>
    </source>
</reference>
<dbReference type="EMBL" id="LFJN01000029">
    <property type="protein sequence ID" value="KPI36658.1"/>
    <property type="molecule type" value="Genomic_DNA"/>
</dbReference>
<feature type="region of interest" description="Disordered" evidence="1">
    <location>
        <begin position="911"/>
        <end position="975"/>
    </location>
</feature>
<feature type="region of interest" description="Disordered" evidence="1">
    <location>
        <begin position="66"/>
        <end position="99"/>
    </location>
</feature>
<keyword evidence="4" id="KW-1185">Reference proteome</keyword>
<accession>A0A0N0NJ96</accession>
<evidence type="ECO:0000256" key="1">
    <source>
        <dbReference type="SAM" id="MobiDB-lite"/>
    </source>
</evidence>
<feature type="compositionally biased region" description="Polar residues" evidence="1">
    <location>
        <begin position="919"/>
        <end position="933"/>
    </location>
</feature>
<feature type="compositionally biased region" description="Polar residues" evidence="1">
    <location>
        <begin position="645"/>
        <end position="654"/>
    </location>
</feature>
<feature type="region of interest" description="Disordered" evidence="1">
    <location>
        <begin position="861"/>
        <end position="894"/>
    </location>
</feature>
<dbReference type="RefSeq" id="XP_017996621.1">
    <property type="nucleotide sequence ID" value="XM_018138771.1"/>
</dbReference>
<comment type="caution">
    <text evidence="3">The sequence shown here is derived from an EMBL/GenBank/DDBJ whole genome shotgun (WGS) entry which is preliminary data.</text>
</comment>
<dbReference type="AlphaFoldDB" id="A0A0N0NJ96"/>
<feature type="compositionally biased region" description="Low complexity" evidence="1">
    <location>
        <begin position="1046"/>
        <end position="1078"/>
    </location>
</feature>
<feature type="compositionally biased region" description="Polar residues" evidence="1">
    <location>
        <begin position="182"/>
        <end position="192"/>
    </location>
</feature>
<feature type="region of interest" description="Disordered" evidence="1">
    <location>
        <begin position="537"/>
        <end position="586"/>
    </location>
</feature>